<dbReference type="RefSeq" id="XP_066085171.1">
    <property type="nucleotide sequence ID" value="XM_066229074.1"/>
</dbReference>
<feature type="compositionally biased region" description="Basic and acidic residues" evidence="1">
    <location>
        <begin position="8"/>
        <end position="18"/>
    </location>
</feature>
<gene>
    <name evidence="2" type="ORF">V865_005301</name>
</gene>
<dbReference type="Gene3D" id="3.30.40.10">
    <property type="entry name" value="Zinc/RING finger domain, C3HC4 (zinc finger)"/>
    <property type="match status" value="1"/>
</dbReference>
<dbReference type="GeneID" id="91104102"/>
<name>A0AAX4KM02_9TREE</name>
<feature type="region of interest" description="Disordered" evidence="1">
    <location>
        <begin position="232"/>
        <end position="261"/>
    </location>
</feature>
<sequence length="512" mass="57862">MSSKKRKAESVKEEKDVEQVELSLTSWSPPSEEAFKGLKRFKSFLLPPNNSYSIGQYVWLAHEDLLAKIDARNPYSDASHSLGPLSKKSRSSMLTSHSPVSVLEKDNESAPLPLAKIHMDETEGDHHWEAGYWIGKIIEIRAKDTSYVWMRIRWMCRTLAECKDQAVRTGLPRSKAGPKEIFMLGPECDGLQPVGAVESPASVIEFDERNPMQAPFSRNSIFVRSEARTPTAEEAAALSSRRGAGHGESKSKKGRVSEAGPSRHLFPLRESTCYCGDPYRPLLDREEPMALCAHEDCLKWFHLGCLDWKNIHRREATPSSIEDVITSGVQLMSLLQDYGLTTPAEKIPFDQDPTKLDWAFIKDSYGIKTEKVKVKSEKEKHHTPSKGTSNGTINRKIEDPQGLVPEISPEELEKNKLADQHLPEIIFRIAEFPAVRGTLDTGIVGNARYIMRARQIILHNRKIRERGDIKVDPAQVEDIELMIKEWTDIWGTEFEPAPRDIVWLCPSCKRAI</sequence>
<dbReference type="SUPFAM" id="SSF57903">
    <property type="entry name" value="FYVE/PHD zinc finger"/>
    <property type="match status" value="1"/>
</dbReference>
<evidence type="ECO:0008006" key="4">
    <source>
        <dbReference type="Google" id="ProtNLM"/>
    </source>
</evidence>
<feature type="region of interest" description="Disordered" evidence="1">
    <location>
        <begin position="1"/>
        <end position="22"/>
    </location>
</feature>
<dbReference type="InterPro" id="IPR043151">
    <property type="entry name" value="BAH_sf"/>
</dbReference>
<accession>A0AAX4KM02</accession>
<dbReference type="InterPro" id="IPR013083">
    <property type="entry name" value="Znf_RING/FYVE/PHD"/>
</dbReference>
<protein>
    <recommendedName>
        <fullName evidence="4">BAH domain-containing protein</fullName>
    </recommendedName>
</protein>
<dbReference type="InterPro" id="IPR011011">
    <property type="entry name" value="Znf_FYVE_PHD"/>
</dbReference>
<dbReference type="AlphaFoldDB" id="A0AAX4KM02"/>
<dbReference type="Proteomes" id="UP001358614">
    <property type="component" value="Chromosome 1"/>
</dbReference>
<reference evidence="2 3" key="1">
    <citation type="submission" date="2024-01" db="EMBL/GenBank/DDBJ databases">
        <title>Comparative genomics of Cryptococcus and Kwoniella reveals pathogenesis evolution and contrasting modes of karyotype evolution via chromosome fusion or intercentromeric recombination.</title>
        <authorList>
            <person name="Coelho M.A."/>
            <person name="David-Palma M."/>
            <person name="Shea T."/>
            <person name="Bowers K."/>
            <person name="McGinley-Smith S."/>
            <person name="Mohammad A.W."/>
            <person name="Gnirke A."/>
            <person name="Yurkov A.M."/>
            <person name="Nowrousian M."/>
            <person name="Sun S."/>
            <person name="Cuomo C.A."/>
            <person name="Heitman J."/>
        </authorList>
    </citation>
    <scope>NUCLEOTIDE SEQUENCE [LARGE SCALE GENOMIC DNA]</scope>
    <source>
        <strain evidence="2 3">PYCC6329</strain>
    </source>
</reference>
<dbReference type="Gene3D" id="2.30.30.490">
    <property type="match status" value="1"/>
</dbReference>
<dbReference type="KEGG" id="ker:91104102"/>
<organism evidence="2 3">
    <name type="scientific">Kwoniella europaea PYCC6329</name>
    <dbReference type="NCBI Taxonomy" id="1423913"/>
    <lineage>
        <taxon>Eukaryota</taxon>
        <taxon>Fungi</taxon>
        <taxon>Dikarya</taxon>
        <taxon>Basidiomycota</taxon>
        <taxon>Agaricomycotina</taxon>
        <taxon>Tremellomycetes</taxon>
        <taxon>Tremellales</taxon>
        <taxon>Cryptococcaceae</taxon>
        <taxon>Kwoniella</taxon>
    </lineage>
</organism>
<dbReference type="EMBL" id="CP144089">
    <property type="protein sequence ID" value="WWD07204.1"/>
    <property type="molecule type" value="Genomic_DNA"/>
</dbReference>
<feature type="compositionally biased region" description="Basic and acidic residues" evidence="1">
    <location>
        <begin position="373"/>
        <end position="382"/>
    </location>
</feature>
<keyword evidence="3" id="KW-1185">Reference proteome</keyword>
<feature type="region of interest" description="Disordered" evidence="1">
    <location>
        <begin position="76"/>
        <end position="102"/>
    </location>
</feature>
<evidence type="ECO:0000313" key="3">
    <source>
        <dbReference type="Proteomes" id="UP001358614"/>
    </source>
</evidence>
<evidence type="ECO:0000256" key="1">
    <source>
        <dbReference type="SAM" id="MobiDB-lite"/>
    </source>
</evidence>
<feature type="region of interest" description="Disordered" evidence="1">
    <location>
        <begin position="373"/>
        <end position="396"/>
    </location>
</feature>
<evidence type="ECO:0000313" key="2">
    <source>
        <dbReference type="EMBL" id="WWD07204.1"/>
    </source>
</evidence>
<proteinExistence type="predicted"/>